<keyword evidence="3" id="KW-1185">Reference proteome</keyword>
<feature type="region of interest" description="Disordered" evidence="1">
    <location>
        <begin position="1"/>
        <end position="31"/>
    </location>
</feature>
<dbReference type="AlphaFoldDB" id="A0A5E4S5X8"/>
<feature type="region of interest" description="Disordered" evidence="1">
    <location>
        <begin position="80"/>
        <end position="114"/>
    </location>
</feature>
<name>A0A5E4S5X8_9BURK</name>
<accession>A0A5E4S5X8</accession>
<evidence type="ECO:0000313" key="3">
    <source>
        <dbReference type="Proteomes" id="UP000406256"/>
    </source>
</evidence>
<evidence type="ECO:0000313" key="2">
    <source>
        <dbReference type="EMBL" id="VVD70172.1"/>
    </source>
</evidence>
<reference evidence="2 3" key="1">
    <citation type="submission" date="2019-08" db="EMBL/GenBank/DDBJ databases">
        <authorList>
            <person name="Peeters C."/>
        </authorList>
    </citation>
    <scope>NUCLEOTIDE SEQUENCE [LARGE SCALE GENOMIC DNA]</scope>
    <source>
        <strain evidence="2 3">LMG 31108</strain>
    </source>
</reference>
<proteinExistence type="predicted"/>
<evidence type="ECO:0000256" key="1">
    <source>
        <dbReference type="SAM" id="MobiDB-lite"/>
    </source>
</evidence>
<protein>
    <submittedName>
        <fullName evidence="2">Uncharacterized protein</fullName>
    </submittedName>
</protein>
<feature type="region of interest" description="Disordered" evidence="1">
    <location>
        <begin position="119"/>
        <end position="138"/>
    </location>
</feature>
<dbReference type="EMBL" id="CABPSB010000001">
    <property type="protein sequence ID" value="VVD70172.1"/>
    <property type="molecule type" value="Genomic_DNA"/>
</dbReference>
<organism evidence="2 3">
    <name type="scientific">Pandoraea anhela</name>
    <dbReference type="NCBI Taxonomy" id="2508295"/>
    <lineage>
        <taxon>Bacteria</taxon>
        <taxon>Pseudomonadati</taxon>
        <taxon>Pseudomonadota</taxon>
        <taxon>Betaproteobacteria</taxon>
        <taxon>Burkholderiales</taxon>
        <taxon>Burkholderiaceae</taxon>
        <taxon>Pandoraea</taxon>
    </lineage>
</organism>
<dbReference type="Proteomes" id="UP000406256">
    <property type="component" value="Unassembled WGS sequence"/>
</dbReference>
<sequence length="435" mass="47300">MPPYGGAAGAPRRVEATRGYPQVPPQRVAPPSIYANMPRQLPVPPMPPMPPGQIGPAGAPGGAAGPFVPWGMPTNRLPHAPEAPQMPPSFPSQPMTVPHAHQPIPPQPVHPSRTALAPPVATGQASLPPPPPKVSKFDHRGNVVKAVQRESTWATQVFRHLTPSQTQDFVGHLNDLIVVATRCRNERAQQLRQASPEEAAAQMRAFAPIDAIVHTLDEWSMKNGTAADLADRTIGNRQYKMLVDLVVEHQIAAARPLYDAMRTPAYFTDRGRAEVPVQSRRNSIMDRHAGITSSLHRTPSTENFFSNNTFHAKAMLVRLPDSETAKRFTDSGTPFIGGVSGSGQALGQMLEMERPFAQRTPREKALAEFLILTHAAHMTLGGHHSIMETVLSVRQLGLFADIPDPLREGGSYRKTMRALEAKARALGFQTPARLG</sequence>
<gene>
    <name evidence="2" type="ORF">PAN31108_00584</name>
</gene>